<accession>A0A084VPL3</accession>
<reference evidence="2 4" key="1">
    <citation type="journal article" date="2014" name="BMC Genomics">
        <title>Genome sequence of Anopheles sinensis provides insight into genetics basis of mosquito competence for malaria parasites.</title>
        <authorList>
            <person name="Zhou D."/>
            <person name="Zhang D."/>
            <person name="Ding G."/>
            <person name="Shi L."/>
            <person name="Hou Q."/>
            <person name="Ye Y."/>
            <person name="Xu Y."/>
            <person name="Zhou H."/>
            <person name="Xiong C."/>
            <person name="Li S."/>
            <person name="Yu J."/>
            <person name="Hong S."/>
            <person name="Yu X."/>
            <person name="Zou P."/>
            <person name="Chen C."/>
            <person name="Chang X."/>
            <person name="Wang W."/>
            <person name="Lv Y."/>
            <person name="Sun Y."/>
            <person name="Ma L."/>
            <person name="Shen B."/>
            <person name="Zhu C."/>
        </authorList>
    </citation>
    <scope>NUCLEOTIDE SEQUENCE [LARGE SCALE GENOMIC DNA]</scope>
</reference>
<dbReference type="AlphaFoldDB" id="A0A084VPL3"/>
<evidence type="ECO:0000313" key="2">
    <source>
        <dbReference type="EMBL" id="KFB39907.1"/>
    </source>
</evidence>
<name>A0A084VPL3_ANOSI</name>
<reference evidence="3" key="2">
    <citation type="submission" date="2020-05" db="UniProtKB">
        <authorList>
            <consortium name="EnsemblMetazoa"/>
        </authorList>
    </citation>
    <scope>IDENTIFICATION</scope>
</reference>
<organism evidence="2">
    <name type="scientific">Anopheles sinensis</name>
    <name type="common">Mosquito</name>
    <dbReference type="NCBI Taxonomy" id="74873"/>
    <lineage>
        <taxon>Eukaryota</taxon>
        <taxon>Metazoa</taxon>
        <taxon>Ecdysozoa</taxon>
        <taxon>Arthropoda</taxon>
        <taxon>Hexapoda</taxon>
        <taxon>Insecta</taxon>
        <taxon>Pterygota</taxon>
        <taxon>Neoptera</taxon>
        <taxon>Endopterygota</taxon>
        <taxon>Diptera</taxon>
        <taxon>Nematocera</taxon>
        <taxon>Culicoidea</taxon>
        <taxon>Culicidae</taxon>
        <taxon>Anophelinae</taxon>
        <taxon>Anopheles</taxon>
    </lineage>
</organism>
<sequence>MESVGLMKTVRDKGAEGEVGQEIAPILPMDVLLEFAEPPLLESILLPSAPPSISTVQQKQKQQHQQHQPPAAQ</sequence>
<protein>
    <submittedName>
        <fullName evidence="2 3">Uncharacterized protein</fullName>
    </submittedName>
</protein>
<keyword evidence="4" id="KW-1185">Reference proteome</keyword>
<evidence type="ECO:0000313" key="4">
    <source>
        <dbReference type="Proteomes" id="UP000030765"/>
    </source>
</evidence>
<proteinExistence type="predicted"/>
<evidence type="ECO:0000313" key="3">
    <source>
        <dbReference type="EnsemblMetazoa" id="ASIC007286-PA"/>
    </source>
</evidence>
<dbReference type="Proteomes" id="UP000030765">
    <property type="component" value="Unassembled WGS sequence"/>
</dbReference>
<dbReference type="EMBL" id="ATLV01015011">
    <property type="status" value="NOT_ANNOTATED_CDS"/>
    <property type="molecule type" value="Genomic_DNA"/>
</dbReference>
<dbReference type="VEuPathDB" id="VectorBase:ASIC007286"/>
<gene>
    <name evidence="2" type="ORF">ZHAS_00007286</name>
</gene>
<dbReference type="EMBL" id="KE524999">
    <property type="protein sequence ID" value="KFB39907.1"/>
    <property type="molecule type" value="Genomic_DNA"/>
</dbReference>
<evidence type="ECO:0000256" key="1">
    <source>
        <dbReference type="SAM" id="MobiDB-lite"/>
    </source>
</evidence>
<dbReference type="EnsemblMetazoa" id="ASIC007286-RA">
    <property type="protein sequence ID" value="ASIC007286-PA"/>
    <property type="gene ID" value="ASIC007286"/>
</dbReference>
<feature type="region of interest" description="Disordered" evidence="1">
    <location>
        <begin position="52"/>
        <end position="73"/>
    </location>
</feature>